<dbReference type="GO" id="GO:0016874">
    <property type="term" value="F:ligase activity"/>
    <property type="evidence" value="ECO:0007669"/>
    <property type="project" value="UniProtKB-KW"/>
</dbReference>
<comment type="caution">
    <text evidence="1">The sequence shown here is derived from an EMBL/GenBank/DDBJ whole genome shotgun (WGS) entry which is preliminary data.</text>
</comment>
<organism evidence="1 2">
    <name type="scientific">Micromonospora tarensis</name>
    <dbReference type="NCBI Taxonomy" id="2806100"/>
    <lineage>
        <taxon>Bacteria</taxon>
        <taxon>Bacillati</taxon>
        <taxon>Actinomycetota</taxon>
        <taxon>Actinomycetes</taxon>
        <taxon>Micromonosporales</taxon>
        <taxon>Micromonosporaceae</taxon>
        <taxon>Micromonospora</taxon>
    </lineage>
</organism>
<name>A0ABS1YEE9_9ACTN</name>
<evidence type="ECO:0000313" key="2">
    <source>
        <dbReference type="Proteomes" id="UP000622245"/>
    </source>
</evidence>
<protein>
    <submittedName>
        <fullName evidence="1">Cysteine--1-D-myo-inosityl 2-amino-2-deoxy-alpha-D-glucopyranoside ligase</fullName>
        <ecNumber evidence="1">6.1.1.13</ecNumber>
    </submittedName>
</protein>
<proteinExistence type="predicted"/>
<dbReference type="EC" id="6.1.1.13" evidence="1"/>
<reference evidence="1 2" key="1">
    <citation type="submission" date="2021-01" db="EMBL/GenBank/DDBJ databases">
        <title>Draft genome sequence of Micromonospora sp. strain STR1s_6.</title>
        <authorList>
            <person name="Karlyshev A."/>
            <person name="Jawad R."/>
        </authorList>
    </citation>
    <scope>NUCLEOTIDE SEQUENCE [LARGE SCALE GENOMIC DNA]</scope>
    <source>
        <strain evidence="1 2">STR1S-6</strain>
    </source>
</reference>
<dbReference type="EMBL" id="JAEVHL010000033">
    <property type="protein sequence ID" value="MBM0275796.1"/>
    <property type="molecule type" value="Genomic_DNA"/>
</dbReference>
<sequence length="70" mass="7518">RRAGRRARRDRPGPRLLAEVRERLADDLDTPGALAAADRWAEATLAGATEDPQAPALFASTVDALLGIRL</sequence>
<dbReference type="Proteomes" id="UP000622245">
    <property type="component" value="Unassembled WGS sequence"/>
</dbReference>
<feature type="non-terminal residue" evidence="1">
    <location>
        <position position="1"/>
    </location>
</feature>
<gene>
    <name evidence="1" type="ORF">JM949_10300</name>
</gene>
<evidence type="ECO:0000313" key="1">
    <source>
        <dbReference type="EMBL" id="MBM0275796.1"/>
    </source>
</evidence>
<dbReference type="Gene3D" id="1.20.120.640">
    <property type="entry name" value="Anticodon-binding domain of a subclass of class I aminoacyl-tRNA synthetases"/>
    <property type="match status" value="1"/>
</dbReference>
<keyword evidence="1" id="KW-0436">Ligase</keyword>
<keyword evidence="2" id="KW-1185">Reference proteome</keyword>
<accession>A0ABS1YEE9</accession>